<proteinExistence type="predicted"/>
<organism evidence="1 2">
    <name type="scientific">Hemibagrus wyckioides</name>
    <dbReference type="NCBI Taxonomy" id="337641"/>
    <lineage>
        <taxon>Eukaryota</taxon>
        <taxon>Metazoa</taxon>
        <taxon>Chordata</taxon>
        <taxon>Craniata</taxon>
        <taxon>Vertebrata</taxon>
        <taxon>Euteleostomi</taxon>
        <taxon>Actinopterygii</taxon>
        <taxon>Neopterygii</taxon>
        <taxon>Teleostei</taxon>
        <taxon>Ostariophysi</taxon>
        <taxon>Siluriformes</taxon>
        <taxon>Bagridae</taxon>
        <taxon>Hemibagrus</taxon>
    </lineage>
</organism>
<sequence length="75" mass="8238">MKVRGHITRSPTDLGSTSAFTPPLSIDISYVFQVRNTKEDQLLGYKVGSDEGHELPHGTATASDLQVFHIPQKCL</sequence>
<evidence type="ECO:0000313" key="2">
    <source>
        <dbReference type="Proteomes" id="UP000824219"/>
    </source>
</evidence>
<keyword evidence="2" id="KW-1185">Reference proteome</keyword>
<name>A0A9D3NW68_9TELE</name>
<dbReference type="EMBL" id="JAHKSW010000008">
    <property type="protein sequence ID" value="KAG7329339.1"/>
    <property type="molecule type" value="Genomic_DNA"/>
</dbReference>
<accession>A0A9D3NW68</accession>
<comment type="caution">
    <text evidence="1">The sequence shown here is derived from an EMBL/GenBank/DDBJ whole genome shotgun (WGS) entry which is preliminary data.</text>
</comment>
<gene>
    <name evidence="1" type="ORF">KOW79_007513</name>
</gene>
<protein>
    <submittedName>
        <fullName evidence="1">Uncharacterized protein</fullName>
    </submittedName>
</protein>
<reference evidence="1 2" key="1">
    <citation type="submission" date="2021-06" db="EMBL/GenBank/DDBJ databases">
        <title>Chromosome-level genome assembly of the red-tail catfish (Hemibagrus wyckioides).</title>
        <authorList>
            <person name="Shao F."/>
        </authorList>
    </citation>
    <scope>NUCLEOTIDE SEQUENCE [LARGE SCALE GENOMIC DNA]</scope>
    <source>
        <strain evidence="1">EC202008001</strain>
        <tissue evidence="1">Blood</tissue>
    </source>
</reference>
<dbReference type="AlphaFoldDB" id="A0A9D3NW68"/>
<evidence type="ECO:0000313" key="1">
    <source>
        <dbReference type="EMBL" id="KAG7329339.1"/>
    </source>
</evidence>
<dbReference type="Proteomes" id="UP000824219">
    <property type="component" value="Linkage Group LG08"/>
</dbReference>